<dbReference type="PANTHER" id="PTHR46066:SF2">
    <property type="entry name" value="CHITINASE DOMAIN-CONTAINING PROTEIN 1"/>
    <property type="match status" value="1"/>
</dbReference>
<dbReference type="PROSITE" id="PS51910">
    <property type="entry name" value="GH18_2"/>
    <property type="match status" value="1"/>
</dbReference>
<name>A0A8J2ZUL9_9BACL</name>
<dbReference type="Gene3D" id="3.10.50.10">
    <property type="match status" value="1"/>
</dbReference>
<protein>
    <submittedName>
        <fullName evidence="5">Spore germination protein YaaH</fullName>
    </submittedName>
</protein>
<organism evidence="5 6">
    <name type="scientific">Pullulanibacillus pueri</name>
    <dbReference type="NCBI Taxonomy" id="1437324"/>
    <lineage>
        <taxon>Bacteria</taxon>
        <taxon>Bacillati</taxon>
        <taxon>Bacillota</taxon>
        <taxon>Bacilli</taxon>
        <taxon>Bacillales</taxon>
        <taxon>Sporolactobacillaceae</taxon>
        <taxon>Pullulanibacillus</taxon>
    </lineage>
</organism>
<dbReference type="RefSeq" id="WP_188496581.1">
    <property type="nucleotide sequence ID" value="NZ_BMFV01000007.1"/>
</dbReference>
<proteinExistence type="predicted"/>
<dbReference type="CDD" id="cd00118">
    <property type="entry name" value="LysM"/>
    <property type="match status" value="2"/>
</dbReference>
<reference evidence="5" key="2">
    <citation type="submission" date="2020-09" db="EMBL/GenBank/DDBJ databases">
        <authorList>
            <person name="Sun Q."/>
            <person name="Zhou Y."/>
        </authorList>
    </citation>
    <scope>NUCLEOTIDE SEQUENCE</scope>
    <source>
        <strain evidence="5">CGMCC 1.12777</strain>
    </source>
</reference>
<accession>A0A8J2ZUL9</accession>
<dbReference type="InterPro" id="IPR018392">
    <property type="entry name" value="LysM"/>
</dbReference>
<dbReference type="CDD" id="cd02874">
    <property type="entry name" value="GH18_CFLE_spore_hydrolase"/>
    <property type="match status" value="1"/>
</dbReference>
<dbReference type="Gene3D" id="3.20.20.80">
    <property type="entry name" value="Glycosidases"/>
    <property type="match status" value="1"/>
</dbReference>
<dbReference type="Gene3D" id="3.10.350.10">
    <property type="entry name" value="LysM domain"/>
    <property type="match status" value="2"/>
</dbReference>
<dbReference type="SUPFAM" id="SSF54106">
    <property type="entry name" value="LysM domain"/>
    <property type="match status" value="2"/>
</dbReference>
<dbReference type="AlphaFoldDB" id="A0A8J2ZUL9"/>
<dbReference type="SUPFAM" id="SSF51445">
    <property type="entry name" value="(Trans)glycosidases"/>
    <property type="match status" value="1"/>
</dbReference>
<comment type="caution">
    <text evidence="5">The sequence shown here is derived from an EMBL/GenBank/DDBJ whole genome shotgun (WGS) entry which is preliminary data.</text>
</comment>
<dbReference type="SMART" id="SM00257">
    <property type="entry name" value="LysM"/>
    <property type="match status" value="2"/>
</dbReference>
<dbReference type="InterPro" id="IPR036779">
    <property type="entry name" value="LysM_dom_sf"/>
</dbReference>
<dbReference type="Proteomes" id="UP000656813">
    <property type="component" value="Unassembled WGS sequence"/>
</dbReference>
<reference evidence="5" key="1">
    <citation type="journal article" date="2014" name="Int. J. Syst. Evol. Microbiol.">
        <title>Complete genome sequence of Corynebacterium casei LMG S-19264T (=DSM 44701T), isolated from a smear-ripened cheese.</title>
        <authorList>
            <consortium name="US DOE Joint Genome Institute (JGI-PGF)"/>
            <person name="Walter F."/>
            <person name="Albersmeier A."/>
            <person name="Kalinowski J."/>
            <person name="Ruckert C."/>
        </authorList>
    </citation>
    <scope>NUCLEOTIDE SEQUENCE</scope>
    <source>
        <strain evidence="5">CGMCC 1.12777</strain>
    </source>
</reference>
<dbReference type="GO" id="GO:0070492">
    <property type="term" value="F:oligosaccharide binding"/>
    <property type="evidence" value="ECO:0007669"/>
    <property type="project" value="TreeGrafter"/>
</dbReference>
<evidence type="ECO:0000313" key="5">
    <source>
        <dbReference type="EMBL" id="GGH78846.1"/>
    </source>
</evidence>
<keyword evidence="1" id="KW-0378">Hydrolase</keyword>
<evidence type="ECO:0000256" key="1">
    <source>
        <dbReference type="ARBA" id="ARBA00022801"/>
    </source>
</evidence>
<dbReference type="GO" id="GO:0012505">
    <property type="term" value="C:endomembrane system"/>
    <property type="evidence" value="ECO:0007669"/>
    <property type="project" value="TreeGrafter"/>
</dbReference>
<dbReference type="PANTHER" id="PTHR46066">
    <property type="entry name" value="CHITINASE DOMAIN-CONTAINING PROTEIN 1 FAMILY MEMBER"/>
    <property type="match status" value="1"/>
</dbReference>
<feature type="domain" description="GH18" evidence="4">
    <location>
        <begin position="102"/>
        <end position="423"/>
    </location>
</feature>
<feature type="domain" description="LysM" evidence="3">
    <location>
        <begin position="50"/>
        <end position="94"/>
    </location>
</feature>
<dbReference type="Pfam" id="PF01476">
    <property type="entry name" value="LysM"/>
    <property type="match status" value="2"/>
</dbReference>
<evidence type="ECO:0000256" key="2">
    <source>
        <dbReference type="ARBA" id="ARBA00023295"/>
    </source>
</evidence>
<gene>
    <name evidence="5" type="primary">yaaH</name>
    <name evidence="5" type="ORF">GCM10007096_12890</name>
</gene>
<keyword evidence="2" id="KW-0326">Glycosidase</keyword>
<dbReference type="GO" id="GO:0008061">
    <property type="term" value="F:chitin binding"/>
    <property type="evidence" value="ECO:0007669"/>
    <property type="project" value="InterPro"/>
</dbReference>
<dbReference type="PROSITE" id="PS51782">
    <property type="entry name" value="LYSM"/>
    <property type="match status" value="2"/>
</dbReference>
<dbReference type="InterPro" id="IPR011583">
    <property type="entry name" value="Chitinase_II/V-like_cat"/>
</dbReference>
<dbReference type="InterPro" id="IPR041704">
    <property type="entry name" value="CFLE_GH18"/>
</dbReference>
<dbReference type="GO" id="GO:0005975">
    <property type="term" value="P:carbohydrate metabolic process"/>
    <property type="evidence" value="ECO:0007669"/>
    <property type="project" value="InterPro"/>
</dbReference>
<dbReference type="EMBL" id="BMFV01000007">
    <property type="protein sequence ID" value="GGH78846.1"/>
    <property type="molecule type" value="Genomic_DNA"/>
</dbReference>
<evidence type="ECO:0000313" key="6">
    <source>
        <dbReference type="Proteomes" id="UP000656813"/>
    </source>
</evidence>
<evidence type="ECO:0000259" key="4">
    <source>
        <dbReference type="PROSITE" id="PS51910"/>
    </source>
</evidence>
<dbReference type="InterPro" id="IPR029070">
    <property type="entry name" value="Chitinase_insertion_sf"/>
</dbReference>
<dbReference type="Pfam" id="PF00704">
    <property type="entry name" value="Glyco_hydro_18"/>
    <property type="match status" value="1"/>
</dbReference>
<keyword evidence="6" id="KW-1185">Reference proteome</keyword>
<dbReference type="InterPro" id="IPR017853">
    <property type="entry name" value="GH"/>
</dbReference>
<dbReference type="GO" id="GO:0016798">
    <property type="term" value="F:hydrolase activity, acting on glycosyl bonds"/>
    <property type="evidence" value="ECO:0007669"/>
    <property type="project" value="UniProtKB-KW"/>
</dbReference>
<evidence type="ECO:0000259" key="3">
    <source>
        <dbReference type="PROSITE" id="PS51782"/>
    </source>
</evidence>
<feature type="domain" description="LysM" evidence="3">
    <location>
        <begin position="2"/>
        <end position="46"/>
    </location>
</feature>
<dbReference type="SMART" id="SM00636">
    <property type="entry name" value="Glyco_18"/>
    <property type="match status" value="1"/>
</dbReference>
<dbReference type="InterPro" id="IPR001223">
    <property type="entry name" value="Glyco_hydro18_cat"/>
</dbReference>
<sequence>MQIHVVSQGDTIYALARTFGVPAQEIITQNNLDHPNDLVVGETLLIPTTNTYIIQPGDTLWEIAKKLNINYQALLDANPNVRPQNLYPGQSLSLPQREKQHIIVNGYLEPHTGNAQRFVEASAALTYLSVFSYEVSAEGNLTAPDDAEVLAAVKNTDVSPLMVITNLSEGEFKREIAAAIFNSNDVQEHLISNILSVLRQKGYRGINIDFEFLGSNMREQYNQFLQKITQRMHQEGYIVSTALAPKTSGTQVGAWYEAHDYAFHGRTVDFVVLMTYEWGWSGGPPMPVSPITQVRQVVNYALSVMPANKIVMSIPLYGYDWTLPYQEGGKFARAVRYQQAIDLARQNHTNIEYNQKEESPFFRYTDAQGQQHIVYFEDLRTMEAMFQMVDDDNLRGISFWNLAFTFPQVWPLLQDKFTIIKEG</sequence>